<organism evidence="2 3">
    <name type="scientific">Streptomyces finlayi</name>
    <dbReference type="NCBI Taxonomy" id="67296"/>
    <lineage>
        <taxon>Bacteria</taxon>
        <taxon>Bacillati</taxon>
        <taxon>Actinomycetota</taxon>
        <taxon>Actinomycetes</taxon>
        <taxon>Kitasatosporales</taxon>
        <taxon>Streptomycetaceae</taxon>
        <taxon>Streptomyces</taxon>
    </lineage>
</organism>
<sequence>MEHPSGEYGVESFEPFESNERGHPITCPPPPQALAGMRRDIAFRTDDPNSPGCPVPLLFKHSWRDSGGRIGVAVAGWAT</sequence>
<feature type="region of interest" description="Disordered" evidence="1">
    <location>
        <begin position="1"/>
        <end position="28"/>
    </location>
</feature>
<evidence type="ECO:0000313" key="3">
    <source>
        <dbReference type="Proteomes" id="UP000638353"/>
    </source>
</evidence>
<accession>A0A918X0P1</accession>
<reference evidence="2" key="2">
    <citation type="submission" date="2020-09" db="EMBL/GenBank/DDBJ databases">
        <authorList>
            <person name="Sun Q."/>
            <person name="Ohkuma M."/>
        </authorList>
    </citation>
    <scope>NUCLEOTIDE SEQUENCE</scope>
    <source>
        <strain evidence="2">JCM 4637</strain>
    </source>
</reference>
<reference evidence="2" key="1">
    <citation type="journal article" date="2014" name="Int. J. Syst. Evol. Microbiol.">
        <title>Complete genome sequence of Corynebacterium casei LMG S-19264T (=DSM 44701T), isolated from a smear-ripened cheese.</title>
        <authorList>
            <consortium name="US DOE Joint Genome Institute (JGI-PGF)"/>
            <person name="Walter F."/>
            <person name="Albersmeier A."/>
            <person name="Kalinowski J."/>
            <person name="Ruckert C."/>
        </authorList>
    </citation>
    <scope>NUCLEOTIDE SEQUENCE</scope>
    <source>
        <strain evidence="2">JCM 4637</strain>
    </source>
</reference>
<dbReference type="EMBL" id="BMVC01000009">
    <property type="protein sequence ID" value="GHD01279.1"/>
    <property type="molecule type" value="Genomic_DNA"/>
</dbReference>
<evidence type="ECO:0000313" key="2">
    <source>
        <dbReference type="EMBL" id="GHD01279.1"/>
    </source>
</evidence>
<name>A0A918X0P1_9ACTN</name>
<gene>
    <name evidence="2" type="ORF">GCM10010334_46760</name>
</gene>
<protein>
    <submittedName>
        <fullName evidence="2">Uncharacterized protein</fullName>
    </submittedName>
</protein>
<proteinExistence type="predicted"/>
<evidence type="ECO:0000256" key="1">
    <source>
        <dbReference type="SAM" id="MobiDB-lite"/>
    </source>
</evidence>
<dbReference type="AlphaFoldDB" id="A0A918X0P1"/>
<dbReference type="Proteomes" id="UP000638353">
    <property type="component" value="Unassembled WGS sequence"/>
</dbReference>
<comment type="caution">
    <text evidence="2">The sequence shown here is derived from an EMBL/GenBank/DDBJ whole genome shotgun (WGS) entry which is preliminary data.</text>
</comment>